<comment type="caution">
    <text evidence="2">The sequence shown here is derived from an EMBL/GenBank/DDBJ whole genome shotgun (WGS) entry which is preliminary data.</text>
</comment>
<protein>
    <submittedName>
        <fullName evidence="2">Uncharacterized protein</fullName>
    </submittedName>
</protein>
<evidence type="ECO:0000313" key="2">
    <source>
        <dbReference type="EMBL" id="KAL1523609.1"/>
    </source>
</evidence>
<organism evidence="2 3">
    <name type="scientific">Prymnesium parvum</name>
    <name type="common">Toxic golden alga</name>
    <dbReference type="NCBI Taxonomy" id="97485"/>
    <lineage>
        <taxon>Eukaryota</taxon>
        <taxon>Haptista</taxon>
        <taxon>Haptophyta</taxon>
        <taxon>Prymnesiophyceae</taxon>
        <taxon>Prymnesiales</taxon>
        <taxon>Prymnesiaceae</taxon>
        <taxon>Prymnesium</taxon>
    </lineage>
</organism>
<proteinExistence type="predicted"/>
<accession>A0AB34JPH9</accession>
<evidence type="ECO:0000256" key="1">
    <source>
        <dbReference type="SAM" id="MobiDB-lite"/>
    </source>
</evidence>
<name>A0AB34JPH9_PRYPA</name>
<feature type="compositionally biased region" description="Basic and acidic residues" evidence="1">
    <location>
        <begin position="39"/>
        <end position="54"/>
    </location>
</feature>
<gene>
    <name evidence="2" type="ORF">AB1Y20_018545</name>
</gene>
<dbReference type="Proteomes" id="UP001515480">
    <property type="component" value="Unassembled WGS sequence"/>
</dbReference>
<sequence length="95" mass="10823">MDTSGDILQEMWRRNPNWTAKTPQPHVARTSRSQASTPRKGEFVDFPGPREHSSYTENFFGAAGRRPTPESREFGWHLQDGLGEPPRASRRSAQK</sequence>
<feature type="region of interest" description="Disordered" evidence="1">
    <location>
        <begin position="1"/>
        <end position="95"/>
    </location>
</feature>
<evidence type="ECO:0000313" key="3">
    <source>
        <dbReference type="Proteomes" id="UP001515480"/>
    </source>
</evidence>
<keyword evidence="3" id="KW-1185">Reference proteome</keyword>
<dbReference type="AlphaFoldDB" id="A0AB34JPH9"/>
<reference evidence="2 3" key="1">
    <citation type="journal article" date="2024" name="Science">
        <title>Giant polyketide synthase enzymes in the biosynthesis of giant marine polyether toxins.</title>
        <authorList>
            <person name="Fallon T.R."/>
            <person name="Shende V.V."/>
            <person name="Wierzbicki I.H."/>
            <person name="Pendleton A.L."/>
            <person name="Watervoot N.F."/>
            <person name="Auber R.P."/>
            <person name="Gonzalez D.J."/>
            <person name="Wisecaver J.H."/>
            <person name="Moore B.S."/>
        </authorList>
    </citation>
    <scope>NUCLEOTIDE SEQUENCE [LARGE SCALE GENOMIC DNA]</scope>
    <source>
        <strain evidence="2 3">12B1</strain>
    </source>
</reference>
<dbReference type="EMBL" id="JBGBPQ010000005">
    <property type="protein sequence ID" value="KAL1523609.1"/>
    <property type="molecule type" value="Genomic_DNA"/>
</dbReference>